<feature type="compositionally biased region" description="Basic and acidic residues" evidence="1">
    <location>
        <begin position="131"/>
        <end position="144"/>
    </location>
</feature>
<feature type="compositionally biased region" description="Polar residues" evidence="1">
    <location>
        <begin position="40"/>
        <end position="54"/>
    </location>
</feature>
<dbReference type="RefSeq" id="XP_056538678.1">
    <property type="nucleotide sequence ID" value="XM_056692721.1"/>
</dbReference>
<evidence type="ECO:0000313" key="2">
    <source>
        <dbReference type="EMBL" id="KAJ5151345.1"/>
    </source>
</evidence>
<dbReference type="AlphaFoldDB" id="A0A9W9HMF0"/>
<organism evidence="2 3">
    <name type="scientific">Penicillium canariense</name>
    <dbReference type="NCBI Taxonomy" id="189055"/>
    <lineage>
        <taxon>Eukaryota</taxon>
        <taxon>Fungi</taxon>
        <taxon>Dikarya</taxon>
        <taxon>Ascomycota</taxon>
        <taxon>Pezizomycotina</taxon>
        <taxon>Eurotiomycetes</taxon>
        <taxon>Eurotiomycetidae</taxon>
        <taxon>Eurotiales</taxon>
        <taxon>Aspergillaceae</taxon>
        <taxon>Penicillium</taxon>
    </lineage>
</organism>
<reference evidence="2" key="1">
    <citation type="submission" date="2022-11" db="EMBL/GenBank/DDBJ databases">
        <authorList>
            <person name="Petersen C."/>
        </authorList>
    </citation>
    <scope>NUCLEOTIDE SEQUENCE</scope>
    <source>
        <strain evidence="2">IBT 26290</strain>
    </source>
</reference>
<gene>
    <name evidence="2" type="ORF">N7482_010597</name>
</gene>
<evidence type="ECO:0000256" key="1">
    <source>
        <dbReference type="SAM" id="MobiDB-lite"/>
    </source>
</evidence>
<evidence type="ECO:0000313" key="3">
    <source>
        <dbReference type="Proteomes" id="UP001149163"/>
    </source>
</evidence>
<protein>
    <submittedName>
        <fullName evidence="2">Uncharacterized protein</fullName>
    </submittedName>
</protein>
<sequence>MRQRGKRAPPTLAFSSDEAELVDVEGLVDVEAAASDSETESTLKPTPAFSSHQPSPVPSPEASTVASPEPLPAALRKSAPGTPAKPAPAPALGGQMSASPSIQDVATLRKRTRSPSEMETPLLKRLARSIPETETRTRVRETRAFQKSGTAAATAHNGVTMSVPASKTAAATKSATKTDTKTPASPKSRAYINPWLKSPLDDVRVWARDGDYTVARQAYRAIPGMLDRLNHDRLKLRSFLIRHGQLDTPVPSEHEEDEDDDSSDPFLSD</sequence>
<feature type="region of interest" description="Disordered" evidence="1">
    <location>
        <begin position="30"/>
        <end position="152"/>
    </location>
</feature>
<feature type="region of interest" description="Disordered" evidence="1">
    <location>
        <begin position="246"/>
        <end position="269"/>
    </location>
</feature>
<dbReference type="GeneID" id="81431897"/>
<accession>A0A9W9HMF0</accession>
<feature type="compositionally biased region" description="Acidic residues" evidence="1">
    <location>
        <begin position="254"/>
        <end position="263"/>
    </location>
</feature>
<proteinExistence type="predicted"/>
<comment type="caution">
    <text evidence="2">The sequence shown here is derived from an EMBL/GenBank/DDBJ whole genome shotgun (WGS) entry which is preliminary data.</text>
</comment>
<name>A0A9W9HMF0_9EURO</name>
<dbReference type="EMBL" id="JAPQKN010000008">
    <property type="protein sequence ID" value="KAJ5151345.1"/>
    <property type="molecule type" value="Genomic_DNA"/>
</dbReference>
<dbReference type="Proteomes" id="UP001149163">
    <property type="component" value="Unassembled WGS sequence"/>
</dbReference>
<keyword evidence="3" id="KW-1185">Reference proteome</keyword>
<reference evidence="2" key="2">
    <citation type="journal article" date="2023" name="IMA Fungus">
        <title>Comparative genomic study of the Penicillium genus elucidates a diverse pangenome and 15 lateral gene transfer events.</title>
        <authorList>
            <person name="Petersen C."/>
            <person name="Sorensen T."/>
            <person name="Nielsen M.R."/>
            <person name="Sondergaard T.E."/>
            <person name="Sorensen J.L."/>
            <person name="Fitzpatrick D.A."/>
            <person name="Frisvad J.C."/>
            <person name="Nielsen K.L."/>
        </authorList>
    </citation>
    <scope>NUCLEOTIDE SEQUENCE</scope>
    <source>
        <strain evidence="2">IBT 26290</strain>
    </source>
</reference>